<protein>
    <recommendedName>
        <fullName evidence="8">tRNA(Ile)-lysidine synthase</fullName>
        <ecNumber evidence="8">6.3.4.19</ecNumber>
    </recommendedName>
    <alternativeName>
        <fullName evidence="8">tRNA(Ile)-2-lysyl-cytidine synthase</fullName>
    </alternativeName>
    <alternativeName>
        <fullName evidence="8">tRNA(Ile)-lysidine synthetase</fullName>
    </alternativeName>
</protein>
<evidence type="ECO:0000256" key="1">
    <source>
        <dbReference type="ARBA" id="ARBA00004496"/>
    </source>
</evidence>
<evidence type="ECO:0000256" key="7">
    <source>
        <dbReference type="ARBA" id="ARBA00048539"/>
    </source>
</evidence>
<proteinExistence type="inferred from homology"/>
<comment type="subcellular location">
    <subcellularLocation>
        <location evidence="1 8">Cytoplasm</location>
    </subcellularLocation>
</comment>
<keyword evidence="4 8" id="KW-0819">tRNA processing</keyword>
<dbReference type="SUPFAM" id="SSF56037">
    <property type="entry name" value="PheT/TilS domain"/>
    <property type="match status" value="1"/>
</dbReference>
<dbReference type="NCBIfam" id="TIGR02433">
    <property type="entry name" value="lysidine_TilS_C"/>
    <property type="match status" value="1"/>
</dbReference>
<dbReference type="SMART" id="SM00977">
    <property type="entry name" value="TilS_C"/>
    <property type="match status" value="1"/>
</dbReference>
<evidence type="ECO:0000256" key="2">
    <source>
        <dbReference type="ARBA" id="ARBA00022490"/>
    </source>
</evidence>
<dbReference type="EC" id="6.3.4.19" evidence="8"/>
<dbReference type="CDD" id="cd01992">
    <property type="entry name" value="TilS_N"/>
    <property type="match status" value="1"/>
</dbReference>
<dbReference type="HAMAP" id="MF_01161">
    <property type="entry name" value="tRNA_Ile_lys_synt"/>
    <property type="match status" value="1"/>
</dbReference>
<evidence type="ECO:0000313" key="10">
    <source>
        <dbReference type="EMBL" id="MBP1045936.1"/>
    </source>
</evidence>
<dbReference type="PANTHER" id="PTHR43033">
    <property type="entry name" value="TRNA(ILE)-LYSIDINE SYNTHASE-RELATED"/>
    <property type="match status" value="1"/>
</dbReference>
<evidence type="ECO:0000256" key="8">
    <source>
        <dbReference type="HAMAP-Rule" id="MF_01161"/>
    </source>
</evidence>
<dbReference type="InterPro" id="IPR014729">
    <property type="entry name" value="Rossmann-like_a/b/a_fold"/>
</dbReference>
<comment type="similarity">
    <text evidence="8">Belongs to the tRNA(Ile)-lysidine synthase family.</text>
</comment>
<accession>A0ABS4CHA1</accession>
<dbReference type="GO" id="GO:0032267">
    <property type="term" value="F:tRNA(Ile)-lysidine synthase activity"/>
    <property type="evidence" value="ECO:0007669"/>
    <property type="project" value="UniProtKB-EC"/>
</dbReference>
<dbReference type="PANTHER" id="PTHR43033:SF1">
    <property type="entry name" value="TRNA(ILE)-LYSIDINE SYNTHASE-RELATED"/>
    <property type="match status" value="1"/>
</dbReference>
<evidence type="ECO:0000259" key="9">
    <source>
        <dbReference type="SMART" id="SM00977"/>
    </source>
</evidence>
<comment type="catalytic activity">
    <reaction evidence="7 8">
        <text>cytidine(34) in tRNA(Ile2) + L-lysine + ATP = lysidine(34) in tRNA(Ile2) + AMP + diphosphate + H(+)</text>
        <dbReference type="Rhea" id="RHEA:43744"/>
        <dbReference type="Rhea" id="RHEA-COMP:10625"/>
        <dbReference type="Rhea" id="RHEA-COMP:10670"/>
        <dbReference type="ChEBI" id="CHEBI:15378"/>
        <dbReference type="ChEBI" id="CHEBI:30616"/>
        <dbReference type="ChEBI" id="CHEBI:32551"/>
        <dbReference type="ChEBI" id="CHEBI:33019"/>
        <dbReference type="ChEBI" id="CHEBI:82748"/>
        <dbReference type="ChEBI" id="CHEBI:83665"/>
        <dbReference type="ChEBI" id="CHEBI:456215"/>
        <dbReference type="EC" id="6.3.4.19"/>
    </reaction>
</comment>
<dbReference type="NCBIfam" id="TIGR02432">
    <property type="entry name" value="lysidine_TilS_N"/>
    <property type="match status" value="1"/>
</dbReference>
<dbReference type="Proteomes" id="UP000673375">
    <property type="component" value="Unassembled WGS sequence"/>
</dbReference>
<sequence length="428" mass="50517">MVLLSLMRAVADKAECTLGVVHVNHQLRPESEEEERYLEAFCKENDLFFYSERWLENQTSGNLEVRARKFRYSFFTRIMEEYSYDTLMTAHHMDDQAETILMRLTRGSVLRSLSGIRAKRSFGAGRLIRPLLIFSKDELKAFAKQQNIVYFEDSSNHSDTYFRNRIRHHVVPYLKEENSNFLEHVSSFSRQITLADELIQEMTTAKYREWVTKIDTGWQLDLRAFQKESRSFQYFFLQLFLYETLVEKGVAFNQEQFDNLYAVLRRSAPQKTVTLEKGWRFIKEYDTVLLIQPQLVQADSYTLNVGEGVFLSEKEWISLSRWDEPVAEPEVVQAWEQEERLVSGESSLPLKIRHRNDGDRIALTPVLTKRLNRLFIDKKIPNSSREKAWVILTDRNEILWVPQFANSYLSIPAETDKIHYRLLYKTGE</sequence>
<keyword evidence="6" id="KW-0067">ATP-binding</keyword>
<keyword evidence="5" id="KW-0547">Nucleotide-binding</keyword>
<dbReference type="InterPro" id="IPR011063">
    <property type="entry name" value="TilS/TtcA_N"/>
</dbReference>
<reference evidence="10 11" key="1">
    <citation type="submission" date="2020-12" db="EMBL/GenBank/DDBJ databases">
        <title>Vagococcus allomyrinae sp. nov. and Enterococcus lavae sp. nov., isolated from the larvae of Allomyrina dichotoma.</title>
        <authorList>
            <person name="Lee S.D."/>
        </authorList>
    </citation>
    <scope>NUCLEOTIDE SEQUENCE [LARGE SCALE GENOMIC DNA]</scope>
    <source>
        <strain evidence="10 11">BWM-S5</strain>
    </source>
</reference>
<dbReference type="Pfam" id="PF01171">
    <property type="entry name" value="ATP_bind_3"/>
    <property type="match status" value="1"/>
</dbReference>
<evidence type="ECO:0000256" key="5">
    <source>
        <dbReference type="ARBA" id="ARBA00022741"/>
    </source>
</evidence>
<evidence type="ECO:0000313" key="11">
    <source>
        <dbReference type="Proteomes" id="UP000673375"/>
    </source>
</evidence>
<comment type="caution">
    <text evidence="10">The sequence shown here is derived from an EMBL/GenBank/DDBJ whole genome shotgun (WGS) entry which is preliminary data.</text>
</comment>
<keyword evidence="2 8" id="KW-0963">Cytoplasm</keyword>
<evidence type="ECO:0000256" key="4">
    <source>
        <dbReference type="ARBA" id="ARBA00022694"/>
    </source>
</evidence>
<evidence type="ECO:0000256" key="6">
    <source>
        <dbReference type="ARBA" id="ARBA00022840"/>
    </source>
</evidence>
<feature type="domain" description="Lysidine-tRNA(Ile) synthetase C-terminal" evidence="9">
    <location>
        <begin position="350"/>
        <end position="424"/>
    </location>
</feature>
<dbReference type="InterPro" id="IPR012796">
    <property type="entry name" value="Lysidine-tRNA-synth_C"/>
</dbReference>
<gene>
    <name evidence="8 10" type="primary">tilS</name>
    <name evidence="10" type="ORF">I6N96_06555</name>
</gene>
<evidence type="ECO:0000256" key="3">
    <source>
        <dbReference type="ARBA" id="ARBA00022598"/>
    </source>
</evidence>
<keyword evidence="11" id="KW-1185">Reference proteome</keyword>
<comment type="function">
    <text evidence="8">Ligates lysine onto the cytidine present at position 34 of the AUA codon-specific tRNA(Ile) that contains the anticodon CAU, in an ATP-dependent manner. Cytidine is converted to lysidine, thus changing the amino acid specificity of the tRNA from methionine to isoleucine.</text>
</comment>
<dbReference type="InterPro" id="IPR012094">
    <property type="entry name" value="tRNA_Ile_lys_synt"/>
</dbReference>
<name>A0ABS4CHA1_9ENTE</name>
<keyword evidence="3 8" id="KW-0436">Ligase</keyword>
<dbReference type="InterPro" id="IPR012795">
    <property type="entry name" value="tRNA_Ile_lys_synt_N"/>
</dbReference>
<organism evidence="10 11">
    <name type="scientific">Enterococcus larvae</name>
    <dbReference type="NCBI Taxonomy" id="2794352"/>
    <lineage>
        <taxon>Bacteria</taxon>
        <taxon>Bacillati</taxon>
        <taxon>Bacillota</taxon>
        <taxon>Bacilli</taxon>
        <taxon>Lactobacillales</taxon>
        <taxon>Enterococcaceae</taxon>
        <taxon>Enterococcus</taxon>
    </lineage>
</organism>
<dbReference type="Gene3D" id="3.40.50.620">
    <property type="entry name" value="HUPs"/>
    <property type="match status" value="1"/>
</dbReference>
<comment type="caution">
    <text evidence="8">Lacks conserved residue(s) required for the propagation of feature annotation.</text>
</comment>
<dbReference type="EMBL" id="JAEDXU010000003">
    <property type="protein sequence ID" value="MBP1045936.1"/>
    <property type="molecule type" value="Genomic_DNA"/>
</dbReference>
<dbReference type="SUPFAM" id="SSF52402">
    <property type="entry name" value="Adenine nucleotide alpha hydrolases-like"/>
    <property type="match status" value="1"/>
</dbReference>